<dbReference type="GeneID" id="20641014"/>
<proteinExistence type="predicted"/>
<evidence type="ECO:0000313" key="1">
    <source>
        <dbReference type="EMBL" id="EGZ28039.1"/>
    </source>
</evidence>
<accession>G4YFZ1</accession>
<dbReference type="Proteomes" id="UP000002640">
    <property type="component" value="Unassembled WGS sequence"/>
</dbReference>
<evidence type="ECO:0000313" key="2">
    <source>
        <dbReference type="Proteomes" id="UP000002640"/>
    </source>
</evidence>
<dbReference type="InParanoid" id="G4YFZ1"/>
<name>G4YFZ1_PHYSP</name>
<dbReference type="AlphaFoldDB" id="G4YFZ1"/>
<reference evidence="1 2" key="1">
    <citation type="journal article" date="2006" name="Science">
        <title>Phytophthora genome sequences uncover evolutionary origins and mechanisms of pathogenesis.</title>
        <authorList>
            <person name="Tyler B.M."/>
            <person name="Tripathy S."/>
            <person name="Zhang X."/>
            <person name="Dehal P."/>
            <person name="Jiang R.H."/>
            <person name="Aerts A."/>
            <person name="Arredondo F.D."/>
            <person name="Baxter L."/>
            <person name="Bensasson D."/>
            <person name="Beynon J.L."/>
            <person name="Chapman J."/>
            <person name="Damasceno C.M."/>
            <person name="Dorrance A.E."/>
            <person name="Dou D."/>
            <person name="Dickerman A.W."/>
            <person name="Dubchak I.L."/>
            <person name="Garbelotto M."/>
            <person name="Gijzen M."/>
            <person name="Gordon S.G."/>
            <person name="Govers F."/>
            <person name="Grunwald N.J."/>
            <person name="Huang W."/>
            <person name="Ivors K.L."/>
            <person name="Jones R.W."/>
            <person name="Kamoun S."/>
            <person name="Krampis K."/>
            <person name="Lamour K.H."/>
            <person name="Lee M.K."/>
            <person name="McDonald W.H."/>
            <person name="Medina M."/>
            <person name="Meijer H.J."/>
            <person name="Nordberg E.K."/>
            <person name="Maclean D.J."/>
            <person name="Ospina-Giraldo M.D."/>
            <person name="Morris P.F."/>
            <person name="Phuntumart V."/>
            <person name="Putnam N.H."/>
            <person name="Rash S."/>
            <person name="Rose J.K."/>
            <person name="Sakihama Y."/>
            <person name="Salamov A.A."/>
            <person name="Savidor A."/>
            <person name="Scheuring C.F."/>
            <person name="Smith B.M."/>
            <person name="Sobral B.W."/>
            <person name="Terry A."/>
            <person name="Torto-Alalibo T.A."/>
            <person name="Win J."/>
            <person name="Xu Z."/>
            <person name="Zhang H."/>
            <person name="Grigoriev I.V."/>
            <person name="Rokhsar D.S."/>
            <person name="Boore J.L."/>
        </authorList>
    </citation>
    <scope>NUCLEOTIDE SEQUENCE [LARGE SCALE GENOMIC DNA]</scope>
    <source>
        <strain evidence="1 2">P6497</strain>
    </source>
</reference>
<sequence>MSWENVGAAILGYIKLLPFRDGLGFALGLAEILSDNPAARTAVTTFLIEQASASSSSLKALALCDDVGLLWKLAVSSSNHQLFYDVEKLLKGLNGVALDHIVKMLAKCTDGTTFPEPYTTLVWLATRRCEWVTNEVAEIEKPFTWEFRDANFPGAVELAKFLDSPGRCYRIDGFKGIAEARARVETLLKTVKAPLTITASGRGQDAHVGVTKNGGEYDFRKENLSSYQEEIDMLRKLVVSSKEKATVSKMQNGLTVEKKGMKSL</sequence>
<dbReference type="KEGG" id="psoj:PHYSODRAFT_293685"/>
<keyword evidence="2" id="KW-1185">Reference proteome</keyword>
<dbReference type="RefSeq" id="XP_009515314.1">
    <property type="nucleotide sequence ID" value="XM_009517019.1"/>
</dbReference>
<gene>
    <name evidence="1" type="ORF">PHYSODRAFT_293685</name>
</gene>
<organism evidence="1 2">
    <name type="scientific">Phytophthora sojae (strain P6497)</name>
    <name type="common">Soybean stem and root rot agent</name>
    <name type="synonym">Phytophthora megasperma f. sp. glycines</name>
    <dbReference type="NCBI Taxonomy" id="1094619"/>
    <lineage>
        <taxon>Eukaryota</taxon>
        <taxon>Sar</taxon>
        <taxon>Stramenopiles</taxon>
        <taxon>Oomycota</taxon>
        <taxon>Peronosporomycetes</taxon>
        <taxon>Peronosporales</taxon>
        <taxon>Peronosporaceae</taxon>
        <taxon>Phytophthora</taxon>
    </lineage>
</organism>
<dbReference type="EMBL" id="JH159151">
    <property type="protein sequence ID" value="EGZ28039.1"/>
    <property type="molecule type" value="Genomic_DNA"/>
</dbReference>
<protein>
    <submittedName>
        <fullName evidence="1">Uncharacterized protein</fullName>
    </submittedName>
</protein>